<dbReference type="GO" id="GO:0008654">
    <property type="term" value="P:phospholipid biosynthetic process"/>
    <property type="evidence" value="ECO:0007669"/>
    <property type="project" value="UniProtKB-KW"/>
</dbReference>
<feature type="active site" description="Proton acceptor" evidence="15">
    <location>
        <position position="66"/>
    </location>
</feature>
<dbReference type="InterPro" id="IPR036945">
    <property type="entry name" value="DAGK_sf"/>
</dbReference>
<organism evidence="20 21">
    <name type="scientific">Candidatus Woesebacteria bacterium RIFCSPHIGHO2_01_FULL_44_21</name>
    <dbReference type="NCBI Taxonomy" id="1802503"/>
    <lineage>
        <taxon>Bacteria</taxon>
        <taxon>Candidatus Woeseibacteriota</taxon>
    </lineage>
</organism>
<evidence type="ECO:0000256" key="15">
    <source>
        <dbReference type="PIRSR" id="PIRSR600829-1"/>
    </source>
</evidence>
<keyword evidence="3" id="KW-1003">Cell membrane</keyword>
<evidence type="ECO:0000256" key="4">
    <source>
        <dbReference type="ARBA" id="ARBA00022516"/>
    </source>
</evidence>
<dbReference type="PANTHER" id="PTHR34299:SF1">
    <property type="entry name" value="DIACYLGLYCEROL KINASE"/>
    <property type="match status" value="1"/>
</dbReference>
<keyword evidence="18" id="KW-0460">Magnesium</keyword>
<keyword evidence="5" id="KW-0808">Transferase</keyword>
<dbReference type="Gene3D" id="1.10.287.3610">
    <property type="match status" value="1"/>
</dbReference>
<evidence type="ECO:0000256" key="7">
    <source>
        <dbReference type="ARBA" id="ARBA00022741"/>
    </source>
</evidence>
<evidence type="ECO:0000256" key="16">
    <source>
        <dbReference type="PIRSR" id="PIRSR600829-2"/>
    </source>
</evidence>
<dbReference type="GO" id="GO:0016301">
    <property type="term" value="F:kinase activity"/>
    <property type="evidence" value="ECO:0007669"/>
    <property type="project" value="UniProtKB-KW"/>
</dbReference>
<feature type="transmembrane region" description="Helical" evidence="19">
    <location>
        <begin position="53"/>
        <end position="72"/>
    </location>
</feature>
<keyword evidence="7 17" id="KW-0547">Nucleotide-binding</keyword>
<dbReference type="AlphaFoldDB" id="A0A1F7Z3Z8"/>
<evidence type="ECO:0000256" key="19">
    <source>
        <dbReference type="SAM" id="Phobius"/>
    </source>
</evidence>
<evidence type="ECO:0000256" key="13">
    <source>
        <dbReference type="ARBA" id="ARBA00023209"/>
    </source>
</evidence>
<dbReference type="GO" id="GO:0005886">
    <property type="term" value="C:plasma membrane"/>
    <property type="evidence" value="ECO:0007669"/>
    <property type="project" value="UniProtKB-SubCell"/>
</dbReference>
<comment type="subcellular location">
    <subcellularLocation>
        <location evidence="1">Cell membrane</location>
        <topology evidence="1">Multi-pass membrane protein</topology>
    </subcellularLocation>
</comment>
<keyword evidence="18" id="KW-0479">Metal-binding</keyword>
<evidence type="ECO:0000256" key="17">
    <source>
        <dbReference type="PIRSR" id="PIRSR600829-3"/>
    </source>
</evidence>
<keyword evidence="14" id="KW-1208">Phospholipid metabolism</keyword>
<dbReference type="GO" id="GO:0046872">
    <property type="term" value="F:metal ion binding"/>
    <property type="evidence" value="ECO:0007669"/>
    <property type="project" value="UniProtKB-KW"/>
</dbReference>
<feature type="transmembrane region" description="Helical" evidence="19">
    <location>
        <begin position="93"/>
        <end position="114"/>
    </location>
</feature>
<reference evidence="20 21" key="1">
    <citation type="journal article" date="2016" name="Nat. Commun.">
        <title>Thousands of microbial genomes shed light on interconnected biogeochemical processes in an aquifer system.</title>
        <authorList>
            <person name="Anantharaman K."/>
            <person name="Brown C.T."/>
            <person name="Hug L.A."/>
            <person name="Sharon I."/>
            <person name="Castelle C.J."/>
            <person name="Probst A.J."/>
            <person name="Thomas B.C."/>
            <person name="Singh A."/>
            <person name="Wilkins M.J."/>
            <person name="Karaoz U."/>
            <person name="Brodie E.L."/>
            <person name="Williams K.H."/>
            <person name="Hubbard S.S."/>
            <person name="Banfield J.F."/>
        </authorList>
    </citation>
    <scope>NUCLEOTIDE SEQUENCE [LARGE SCALE GENOMIC DNA]</scope>
</reference>
<keyword evidence="10 19" id="KW-1133">Transmembrane helix</keyword>
<keyword evidence="9 17" id="KW-0067">ATP-binding</keyword>
<protein>
    <recommendedName>
        <fullName evidence="22">Diacylglycerol kinase</fullName>
    </recommendedName>
</protein>
<evidence type="ECO:0000256" key="14">
    <source>
        <dbReference type="ARBA" id="ARBA00023264"/>
    </source>
</evidence>
<accession>A0A1F7Z3Z8</accession>
<evidence type="ECO:0000256" key="12">
    <source>
        <dbReference type="ARBA" id="ARBA00023136"/>
    </source>
</evidence>
<evidence type="ECO:0000313" key="21">
    <source>
        <dbReference type="Proteomes" id="UP000178870"/>
    </source>
</evidence>
<feature type="binding site" evidence="17">
    <location>
        <position position="25"/>
    </location>
    <ligand>
        <name>ATP</name>
        <dbReference type="ChEBI" id="CHEBI:30616"/>
    </ligand>
</feature>
<evidence type="ECO:0000256" key="5">
    <source>
        <dbReference type="ARBA" id="ARBA00022679"/>
    </source>
</evidence>
<evidence type="ECO:0000256" key="1">
    <source>
        <dbReference type="ARBA" id="ARBA00004651"/>
    </source>
</evidence>
<keyword evidence="6 19" id="KW-0812">Transmembrane</keyword>
<feature type="binding site" evidence="17">
    <location>
        <begin position="91"/>
        <end position="92"/>
    </location>
    <ligand>
        <name>ATP</name>
        <dbReference type="ChEBI" id="CHEBI:30616"/>
    </ligand>
</feature>
<evidence type="ECO:0000256" key="10">
    <source>
        <dbReference type="ARBA" id="ARBA00022989"/>
    </source>
</evidence>
<dbReference type="InterPro" id="IPR000829">
    <property type="entry name" value="DAGK"/>
</dbReference>
<dbReference type="Pfam" id="PF01219">
    <property type="entry name" value="DAGK_prokar"/>
    <property type="match status" value="1"/>
</dbReference>
<feature type="transmembrane region" description="Helical" evidence="19">
    <location>
        <begin position="28"/>
        <end position="47"/>
    </location>
</feature>
<dbReference type="InterPro" id="IPR033717">
    <property type="entry name" value="UDPK"/>
</dbReference>
<evidence type="ECO:0000256" key="18">
    <source>
        <dbReference type="PIRSR" id="PIRSR600829-4"/>
    </source>
</evidence>
<evidence type="ECO:0008006" key="22">
    <source>
        <dbReference type="Google" id="ProtNLM"/>
    </source>
</evidence>
<evidence type="ECO:0000256" key="3">
    <source>
        <dbReference type="ARBA" id="ARBA00022475"/>
    </source>
</evidence>
<feature type="binding site" evidence="16">
    <location>
        <position position="66"/>
    </location>
    <ligand>
        <name>substrate</name>
    </ligand>
</feature>
<keyword evidence="4" id="KW-0444">Lipid biosynthesis</keyword>
<name>A0A1F7Z3Z8_9BACT</name>
<evidence type="ECO:0000256" key="2">
    <source>
        <dbReference type="ARBA" id="ARBA00005967"/>
    </source>
</evidence>
<feature type="binding site" evidence="18">
    <location>
        <position position="73"/>
    </location>
    <ligand>
        <name>a divalent metal cation</name>
        <dbReference type="ChEBI" id="CHEBI:60240"/>
    </ligand>
</feature>
<dbReference type="Proteomes" id="UP000178870">
    <property type="component" value="Unassembled WGS sequence"/>
</dbReference>
<keyword evidence="8" id="KW-0418">Kinase</keyword>
<evidence type="ECO:0000256" key="11">
    <source>
        <dbReference type="ARBA" id="ARBA00023098"/>
    </source>
</evidence>
<dbReference type="EMBL" id="MGGP01000001">
    <property type="protein sequence ID" value="OGM33505.1"/>
    <property type="molecule type" value="Genomic_DNA"/>
</dbReference>
<keyword evidence="11" id="KW-0443">Lipid metabolism</keyword>
<feature type="binding site" evidence="17">
    <location>
        <position position="73"/>
    </location>
    <ligand>
        <name>ATP</name>
        <dbReference type="ChEBI" id="CHEBI:30616"/>
    </ligand>
</feature>
<comment type="cofactor">
    <cofactor evidence="18">
        <name>Mg(2+)</name>
        <dbReference type="ChEBI" id="CHEBI:18420"/>
    </cofactor>
    <text evidence="18">Mn(2+), Zn(2+), Cd(2+) and Co(2+) support activity to lesser extents.</text>
</comment>
<proteinExistence type="inferred from homology"/>
<feature type="binding site" evidence="18">
    <location>
        <position position="25"/>
    </location>
    <ligand>
        <name>a divalent metal cation</name>
        <dbReference type="ChEBI" id="CHEBI:60240"/>
    </ligand>
</feature>
<evidence type="ECO:0000256" key="6">
    <source>
        <dbReference type="ARBA" id="ARBA00022692"/>
    </source>
</evidence>
<dbReference type="PANTHER" id="PTHR34299">
    <property type="entry name" value="DIACYLGLYCEROL KINASE"/>
    <property type="match status" value="1"/>
</dbReference>
<sequence>MSRFHSTARSFGYAFTGIKTAFKQEPNFQAHILIAVLVISAGVFSGLSTSDWLLLLYAIFFVLILELFNTSIEAIVNLVSPDIHPKAKIAKDVAAAAVLLAAIQAIIIGAVIFTGKVVLLLQQL</sequence>
<feature type="binding site" evidence="17">
    <location>
        <position position="13"/>
    </location>
    <ligand>
        <name>ATP</name>
        <dbReference type="ChEBI" id="CHEBI:30616"/>
    </ligand>
</feature>
<gene>
    <name evidence="20" type="ORF">A2803_04905</name>
</gene>
<evidence type="ECO:0000313" key="20">
    <source>
        <dbReference type="EMBL" id="OGM33505.1"/>
    </source>
</evidence>
<evidence type="ECO:0000256" key="8">
    <source>
        <dbReference type="ARBA" id="ARBA00022777"/>
    </source>
</evidence>
<comment type="similarity">
    <text evidence="2">Belongs to the bacterial diacylglycerol kinase family.</text>
</comment>
<keyword evidence="12 19" id="KW-0472">Membrane</keyword>
<dbReference type="GO" id="GO:0005524">
    <property type="term" value="F:ATP binding"/>
    <property type="evidence" value="ECO:0007669"/>
    <property type="project" value="UniProtKB-KW"/>
</dbReference>
<dbReference type="CDD" id="cd14265">
    <property type="entry name" value="UDPK_IM_like"/>
    <property type="match status" value="1"/>
</dbReference>
<evidence type="ECO:0000256" key="9">
    <source>
        <dbReference type="ARBA" id="ARBA00022840"/>
    </source>
</evidence>
<comment type="caution">
    <text evidence="20">The sequence shown here is derived from an EMBL/GenBank/DDBJ whole genome shotgun (WGS) entry which is preliminary data.</text>
</comment>
<keyword evidence="13" id="KW-0594">Phospholipid biosynthesis</keyword>